<dbReference type="PROSITE" id="PS01124">
    <property type="entry name" value="HTH_ARAC_FAMILY_2"/>
    <property type="match status" value="1"/>
</dbReference>
<evidence type="ECO:0000256" key="4">
    <source>
        <dbReference type="ARBA" id="ARBA00023015"/>
    </source>
</evidence>
<organism evidence="12 13">
    <name type="scientific">Zunongwangia profunda (strain DSM 18752 / CCTCC AB 206139 / SM-A87)</name>
    <name type="common">Wangia profunda</name>
    <dbReference type="NCBI Taxonomy" id="655815"/>
    <lineage>
        <taxon>Bacteria</taxon>
        <taxon>Pseudomonadati</taxon>
        <taxon>Bacteroidota</taxon>
        <taxon>Flavobacteriia</taxon>
        <taxon>Flavobacteriales</taxon>
        <taxon>Flavobacteriaceae</taxon>
        <taxon>Zunongwangia</taxon>
    </lineage>
</organism>
<dbReference type="EMBL" id="CP001650">
    <property type="protein sequence ID" value="ADF54645.1"/>
    <property type="molecule type" value="Genomic_DNA"/>
</dbReference>
<evidence type="ECO:0000259" key="10">
    <source>
        <dbReference type="PROSITE" id="PS50109"/>
    </source>
</evidence>
<dbReference type="InterPro" id="IPR003594">
    <property type="entry name" value="HATPase_dom"/>
</dbReference>
<dbReference type="PANTHER" id="PTHR43547:SF2">
    <property type="entry name" value="HYBRID SIGNAL TRANSDUCTION HISTIDINE KINASE C"/>
    <property type="match status" value="1"/>
</dbReference>
<dbReference type="EC" id="2.7.13.3" evidence="2"/>
<dbReference type="Gene3D" id="2.60.40.10">
    <property type="entry name" value="Immunoglobulins"/>
    <property type="match status" value="1"/>
</dbReference>
<dbReference type="STRING" id="655815.ZPR_4343"/>
<sequence length="1329" mass="152801">MGLMKKVLYGIICSLFLTNLATTQELYFKHYQVENGLSHNSVITMLQDKRGFLWFGTKDGLNRFDGYNFKLFHHNSKDDRSIGSNYIRCLYEGKNYLWVGTDNGLFRYDNQKESFCALSPAITKPILDIEADKNNNLWFIAGGTLYFKQQVTLSSLNLKSYDDFYAILLSKDSNQNIWAASGENVYQYSEESKNFKPITLGFGSIADDLPVIITALKGISKSHMIIGTRHHGAFVYDIKMGTTKKLINNYNEQLYVRDIVEKENGTIWLATESGLLIYDTKSKTYSNFKKSYNDPYSLTDNALYTMTIDKEGGTWIGSYFGGVNYLPKEFTPFKKYFPKEGENSISGNAVREIHQDKNGDYWIGTEDAGLNKLDANTGKFQTFTPKNSNIAHYNIHGILPLDNELWVGTFEHGLDVFDINSNQIIRHYEQEEGNPYSIGNNFILDIYKGRDDSVYVMASLGIYTYNRKKDHFNPLKGFPQDFHYAAFLESKDGTLWAATYWDGLYYYNPKTQKKGYFRYDGQDSTSISSNVINGIFQDSKENIWITTENGLNLYQPTSNDFKNYNTRDGLPSNVSYSILEDDDASLWISTSNGLVHFNPSKESFKTYTKANGLLSDQFNYSSAYKNNEGRMFFGSVKGLVSFHPDEFIKNNYDPPVYITNLSINNESIKVGAQNSPLEKSITETSKIILTADQSTFSLDFASLSFTAPEMTEYAYRLIGLNDKWIPLKTKHSVNFTELPSGNYIFQVKSTNSTGVENKETAALEIEVLPPFYFSKLAIFLYTLVFILLFALSLRYYHYRVQRKNNRKIKAFQDEKEKEIYQSKIEFFTNVAHEIRTPLTLIKTPLEKLIGQTKDQPIMQKSLSIMEKNTERLINLVNELLDFRKTEIENIKLTFVEINISETLRNTYTRFSELIQEKAVDFRMKLPQEEVMAFVDEEAIKKIMSNLFNNAIKYAKNEVILKLEVTDSEFILKVQNDGSLIPQHLKKRIFEPFFRTDEVSNQTGTGIGLSLAYSLTELHSGQLILANEDTHLNTFILKLPLRQEQEFNSYKKEPKVIERQQEEIPQEEIINDTAENSGILIVEDNRELLKFIADDFKEEYAVFKSTNAETAIEILKKENIYLIISDVMMNGMDGFEFCEYVKTNLETSHIPVILLTAKNAMQSKIQGLEAGADAYIEKPFSLEYLKVQVSNLIENRRHIMEFYSSSPLSHIKSIAHTKTDERFINKLEKLIYDNLSDQNLNVDSLADIMNMSRSTLYRKIKDLSNLSPNELINIARLKKAAELLQSGEYKIYEISEIVGYKSQTSFGRNFQKQFKMTPSEYMNGKQPIEE</sequence>
<dbReference type="eggNOG" id="COG3292">
    <property type="taxonomic scope" value="Bacteria"/>
</dbReference>
<dbReference type="SMART" id="SM00388">
    <property type="entry name" value="HisKA"/>
    <property type="match status" value="1"/>
</dbReference>
<dbReference type="Pfam" id="PF00072">
    <property type="entry name" value="Response_reg"/>
    <property type="match status" value="1"/>
</dbReference>
<dbReference type="Pfam" id="PF07495">
    <property type="entry name" value="Y_Y_Y"/>
    <property type="match status" value="1"/>
</dbReference>
<keyword evidence="6" id="KW-0804">Transcription</keyword>
<dbReference type="SUPFAM" id="SSF55874">
    <property type="entry name" value="ATPase domain of HSP90 chaperone/DNA topoisomerase II/histidine kinase"/>
    <property type="match status" value="1"/>
</dbReference>
<dbReference type="HOGENOM" id="CLU_000445_28_1_10"/>
<dbReference type="SUPFAM" id="SSF52172">
    <property type="entry name" value="CheY-like"/>
    <property type="match status" value="1"/>
</dbReference>
<dbReference type="Pfam" id="PF02518">
    <property type="entry name" value="HATPase_c"/>
    <property type="match status" value="1"/>
</dbReference>
<dbReference type="InterPro" id="IPR018060">
    <property type="entry name" value="HTH_AraC"/>
</dbReference>
<dbReference type="PROSITE" id="PS50109">
    <property type="entry name" value="HIS_KIN"/>
    <property type="match status" value="1"/>
</dbReference>
<keyword evidence="5" id="KW-0238">DNA-binding</keyword>
<evidence type="ECO:0000256" key="7">
    <source>
        <dbReference type="PROSITE-ProRule" id="PRU00169"/>
    </source>
</evidence>
<dbReference type="PROSITE" id="PS00041">
    <property type="entry name" value="HTH_ARAC_FAMILY_1"/>
    <property type="match status" value="1"/>
</dbReference>
<keyword evidence="3 7" id="KW-0597">Phosphoprotein</keyword>
<dbReference type="eggNOG" id="COG5002">
    <property type="taxonomic scope" value="Bacteria"/>
</dbReference>
<dbReference type="FunFam" id="2.60.40.10:FF:000791">
    <property type="entry name" value="Two-component system sensor histidine kinase/response regulator"/>
    <property type="match status" value="1"/>
</dbReference>
<dbReference type="InterPro" id="IPR005467">
    <property type="entry name" value="His_kinase_dom"/>
</dbReference>
<dbReference type="InterPro" id="IPR018062">
    <property type="entry name" value="HTH_AraC-typ_CS"/>
</dbReference>
<evidence type="ECO:0000313" key="12">
    <source>
        <dbReference type="EMBL" id="ADF54645.1"/>
    </source>
</evidence>
<dbReference type="SMART" id="SM00342">
    <property type="entry name" value="HTH_ARAC"/>
    <property type="match status" value="1"/>
</dbReference>
<dbReference type="Gene3D" id="2.130.10.10">
    <property type="entry name" value="YVTN repeat-like/Quinoprotein amine dehydrogenase"/>
    <property type="match status" value="2"/>
</dbReference>
<dbReference type="InterPro" id="IPR009057">
    <property type="entry name" value="Homeodomain-like_sf"/>
</dbReference>
<dbReference type="GO" id="GO:0043565">
    <property type="term" value="F:sequence-specific DNA binding"/>
    <property type="evidence" value="ECO:0007669"/>
    <property type="project" value="InterPro"/>
</dbReference>
<evidence type="ECO:0000313" key="13">
    <source>
        <dbReference type="Proteomes" id="UP000001654"/>
    </source>
</evidence>
<dbReference type="InterPro" id="IPR011110">
    <property type="entry name" value="Reg_prop"/>
</dbReference>
<dbReference type="PRINTS" id="PR00344">
    <property type="entry name" value="BCTRLSENSOR"/>
</dbReference>
<feature type="domain" description="Response regulatory" evidence="11">
    <location>
        <begin position="1077"/>
        <end position="1192"/>
    </location>
</feature>
<protein>
    <recommendedName>
        <fullName evidence="2">histidine kinase</fullName>
        <ecNumber evidence="2">2.7.13.3</ecNumber>
    </recommendedName>
</protein>
<dbReference type="InterPro" id="IPR004358">
    <property type="entry name" value="Sig_transdc_His_kin-like_C"/>
</dbReference>
<proteinExistence type="predicted"/>
<dbReference type="InterPro" id="IPR011006">
    <property type="entry name" value="CheY-like_superfamily"/>
</dbReference>
<dbReference type="CDD" id="cd00082">
    <property type="entry name" value="HisKA"/>
    <property type="match status" value="1"/>
</dbReference>
<keyword evidence="12" id="KW-0418">Kinase</keyword>
<dbReference type="Pfam" id="PF07494">
    <property type="entry name" value="Reg_prop"/>
    <property type="match status" value="3"/>
</dbReference>
<dbReference type="InterPro" id="IPR015943">
    <property type="entry name" value="WD40/YVTN_repeat-like_dom_sf"/>
</dbReference>
<keyword evidence="4" id="KW-0805">Transcription regulation</keyword>
<feature type="modified residue" description="4-aspartylphosphate" evidence="7">
    <location>
        <position position="1125"/>
    </location>
</feature>
<dbReference type="Gene3D" id="1.10.10.60">
    <property type="entry name" value="Homeodomain-like"/>
    <property type="match status" value="1"/>
</dbReference>
<keyword evidence="12" id="KW-0808">Transferase</keyword>
<dbReference type="CDD" id="cd17574">
    <property type="entry name" value="REC_OmpR"/>
    <property type="match status" value="1"/>
</dbReference>
<dbReference type="InterPro" id="IPR001789">
    <property type="entry name" value="Sig_transdc_resp-reg_receiver"/>
</dbReference>
<keyword evidence="8" id="KW-1133">Transmembrane helix</keyword>
<accession>D5BBA5</accession>
<evidence type="ECO:0000256" key="3">
    <source>
        <dbReference type="ARBA" id="ARBA00022553"/>
    </source>
</evidence>
<evidence type="ECO:0000256" key="2">
    <source>
        <dbReference type="ARBA" id="ARBA00012438"/>
    </source>
</evidence>
<reference evidence="12 13" key="1">
    <citation type="journal article" date="2010" name="BMC Genomics">
        <title>The complete genome of Zunongwangia profunda SM-A87 reveals its adaptation to the deep-sea environment and ecological role in sedimentary organic nitrogen degradation.</title>
        <authorList>
            <person name="Qin Q.L."/>
            <person name="Zhang X.Y."/>
            <person name="Wang X.M."/>
            <person name="Liu G.M."/>
            <person name="Chen X.L."/>
            <person name="Xie B.B."/>
            <person name="Dang H.Y."/>
            <person name="Zhou B.C."/>
            <person name="Yu J."/>
            <person name="Zhang Y.Z."/>
        </authorList>
    </citation>
    <scope>NUCLEOTIDE SEQUENCE [LARGE SCALE GENOMIC DNA]</scope>
    <source>
        <strain evidence="13">DSM 18752 / CCTCC AB 206139 / SM-A87</strain>
    </source>
</reference>
<dbReference type="GO" id="GO:0003700">
    <property type="term" value="F:DNA-binding transcription factor activity"/>
    <property type="evidence" value="ECO:0007669"/>
    <property type="project" value="InterPro"/>
</dbReference>
<evidence type="ECO:0000256" key="8">
    <source>
        <dbReference type="SAM" id="Phobius"/>
    </source>
</evidence>
<dbReference type="SUPFAM" id="SSF63829">
    <property type="entry name" value="Calcium-dependent phosphotriesterase"/>
    <property type="match status" value="1"/>
</dbReference>
<dbReference type="Proteomes" id="UP000001654">
    <property type="component" value="Chromosome"/>
</dbReference>
<dbReference type="KEGG" id="zpr:ZPR_4343"/>
<dbReference type="Gene3D" id="3.40.50.2300">
    <property type="match status" value="1"/>
</dbReference>
<keyword evidence="13" id="KW-1185">Reference proteome</keyword>
<dbReference type="InterPro" id="IPR003661">
    <property type="entry name" value="HisK_dim/P_dom"/>
</dbReference>
<dbReference type="Pfam" id="PF12833">
    <property type="entry name" value="HTH_18"/>
    <property type="match status" value="1"/>
</dbReference>
<dbReference type="SUPFAM" id="SSF47384">
    <property type="entry name" value="Homodimeric domain of signal transducing histidine kinase"/>
    <property type="match status" value="1"/>
</dbReference>
<dbReference type="SMART" id="SM00448">
    <property type="entry name" value="REC"/>
    <property type="match status" value="1"/>
</dbReference>
<name>D5BBA5_ZUNPS</name>
<comment type="catalytic activity">
    <reaction evidence="1">
        <text>ATP + protein L-histidine = ADP + protein N-phospho-L-histidine.</text>
        <dbReference type="EC" id="2.7.13.3"/>
    </reaction>
</comment>
<keyword evidence="8" id="KW-0472">Membrane</keyword>
<dbReference type="SUPFAM" id="SSF46689">
    <property type="entry name" value="Homeodomain-like"/>
    <property type="match status" value="1"/>
</dbReference>
<dbReference type="GO" id="GO:0000155">
    <property type="term" value="F:phosphorelay sensor kinase activity"/>
    <property type="evidence" value="ECO:0007669"/>
    <property type="project" value="InterPro"/>
</dbReference>
<dbReference type="InterPro" id="IPR036097">
    <property type="entry name" value="HisK_dim/P_sf"/>
</dbReference>
<evidence type="ECO:0000259" key="11">
    <source>
        <dbReference type="PROSITE" id="PS50110"/>
    </source>
</evidence>
<dbReference type="PROSITE" id="PS50110">
    <property type="entry name" value="RESPONSE_REGULATORY"/>
    <property type="match status" value="1"/>
</dbReference>
<dbReference type="InterPro" id="IPR011123">
    <property type="entry name" value="Y_Y_Y"/>
</dbReference>
<dbReference type="PANTHER" id="PTHR43547">
    <property type="entry name" value="TWO-COMPONENT HISTIDINE KINASE"/>
    <property type="match status" value="1"/>
</dbReference>
<dbReference type="eggNOG" id="COG0745">
    <property type="taxonomic scope" value="Bacteria"/>
</dbReference>
<dbReference type="Pfam" id="PF00512">
    <property type="entry name" value="HisKA"/>
    <property type="match status" value="1"/>
</dbReference>
<dbReference type="Gene3D" id="1.10.287.130">
    <property type="match status" value="1"/>
</dbReference>
<evidence type="ECO:0000259" key="9">
    <source>
        <dbReference type="PROSITE" id="PS01124"/>
    </source>
</evidence>
<dbReference type="InterPro" id="IPR013783">
    <property type="entry name" value="Ig-like_fold"/>
</dbReference>
<gene>
    <name evidence="12" type="ordered locus">ZPR_4343</name>
</gene>
<feature type="transmembrane region" description="Helical" evidence="8">
    <location>
        <begin position="776"/>
        <end position="796"/>
    </location>
</feature>
<dbReference type="FunFam" id="1.10.287.130:FF:000045">
    <property type="entry name" value="Two-component system sensor histidine kinase/response regulator"/>
    <property type="match status" value="1"/>
</dbReference>
<dbReference type="InterPro" id="IPR036890">
    <property type="entry name" value="HATPase_C_sf"/>
</dbReference>
<feature type="domain" description="HTH araC/xylS-type" evidence="9">
    <location>
        <begin position="1224"/>
        <end position="1323"/>
    </location>
</feature>
<dbReference type="Gene3D" id="3.30.565.10">
    <property type="entry name" value="Histidine kinase-like ATPase, C-terminal domain"/>
    <property type="match status" value="1"/>
</dbReference>
<keyword evidence="8" id="KW-0812">Transmembrane</keyword>
<dbReference type="SMART" id="SM00387">
    <property type="entry name" value="HATPase_c"/>
    <property type="match status" value="1"/>
</dbReference>
<dbReference type="SUPFAM" id="SSF101898">
    <property type="entry name" value="NHL repeat"/>
    <property type="match status" value="1"/>
</dbReference>
<feature type="domain" description="Histidine kinase" evidence="10">
    <location>
        <begin position="829"/>
        <end position="1042"/>
    </location>
</feature>
<evidence type="ECO:0000256" key="1">
    <source>
        <dbReference type="ARBA" id="ARBA00000085"/>
    </source>
</evidence>
<evidence type="ECO:0000256" key="6">
    <source>
        <dbReference type="ARBA" id="ARBA00023163"/>
    </source>
</evidence>
<evidence type="ECO:0000256" key="5">
    <source>
        <dbReference type="ARBA" id="ARBA00023125"/>
    </source>
</evidence>